<evidence type="ECO:0000313" key="2">
    <source>
        <dbReference type="Proteomes" id="UP001497516"/>
    </source>
</evidence>
<accession>A0AAV2F5D7</accession>
<protein>
    <submittedName>
        <fullName evidence="1">Uncharacterized protein</fullName>
    </submittedName>
</protein>
<gene>
    <name evidence="1" type="ORF">LTRI10_LOCUS34047</name>
</gene>
<name>A0AAV2F5D7_9ROSI</name>
<keyword evidence="2" id="KW-1185">Reference proteome</keyword>
<sequence>MAAQCVVREGIRWRIGDGKQIGIWWDKWIPEGPDYKVKTQMDGLNWDARVESLIDEETRTWKSSLLQRHFQPKDCKRIIHIPLSRHPFEDTRVWGPEKQRGYSVKSAYYLWGEMRL</sequence>
<evidence type="ECO:0000313" key="1">
    <source>
        <dbReference type="EMBL" id="CAL1393471.1"/>
    </source>
</evidence>
<dbReference type="Proteomes" id="UP001497516">
    <property type="component" value="Chromosome 6"/>
</dbReference>
<dbReference type="AlphaFoldDB" id="A0AAV2F5D7"/>
<dbReference type="EMBL" id="OZ034819">
    <property type="protein sequence ID" value="CAL1393471.1"/>
    <property type="molecule type" value="Genomic_DNA"/>
</dbReference>
<organism evidence="1 2">
    <name type="scientific">Linum trigynum</name>
    <dbReference type="NCBI Taxonomy" id="586398"/>
    <lineage>
        <taxon>Eukaryota</taxon>
        <taxon>Viridiplantae</taxon>
        <taxon>Streptophyta</taxon>
        <taxon>Embryophyta</taxon>
        <taxon>Tracheophyta</taxon>
        <taxon>Spermatophyta</taxon>
        <taxon>Magnoliopsida</taxon>
        <taxon>eudicotyledons</taxon>
        <taxon>Gunneridae</taxon>
        <taxon>Pentapetalae</taxon>
        <taxon>rosids</taxon>
        <taxon>fabids</taxon>
        <taxon>Malpighiales</taxon>
        <taxon>Linaceae</taxon>
        <taxon>Linum</taxon>
    </lineage>
</organism>
<reference evidence="1 2" key="1">
    <citation type="submission" date="2024-04" db="EMBL/GenBank/DDBJ databases">
        <authorList>
            <person name="Fracassetti M."/>
        </authorList>
    </citation>
    <scope>NUCLEOTIDE SEQUENCE [LARGE SCALE GENOMIC DNA]</scope>
</reference>
<proteinExistence type="predicted"/>